<evidence type="ECO:0000256" key="1">
    <source>
        <dbReference type="SAM" id="Phobius"/>
    </source>
</evidence>
<evidence type="ECO:0000313" key="2">
    <source>
        <dbReference type="EMBL" id="KZA97472.1"/>
    </source>
</evidence>
<dbReference type="EMBL" id="LVYU01000134">
    <property type="protein sequence ID" value="KZA97472.1"/>
    <property type="molecule type" value="Genomic_DNA"/>
</dbReference>
<keyword evidence="1" id="KW-0812">Transmembrane</keyword>
<protein>
    <submittedName>
        <fullName evidence="2">Uncharacterized protein</fullName>
    </submittedName>
</protein>
<gene>
    <name evidence="2" type="ORF">A4A59_04790</name>
</gene>
<dbReference type="AlphaFoldDB" id="A0A154IA95"/>
<keyword evidence="1" id="KW-1133">Transmembrane helix</keyword>
<name>A0A154IA95_RHILE</name>
<reference evidence="2" key="1">
    <citation type="submission" date="2016-03" db="EMBL/GenBank/DDBJ databases">
        <title>Microsymbionts genomes from the relict species Vavilovia formosa.</title>
        <authorList>
            <person name="Chirak E."/>
            <person name="Kimeklis A."/>
            <person name="Kopat V."/>
            <person name="Andronov E."/>
        </authorList>
    </citation>
    <scope>NUCLEOTIDE SEQUENCE [LARGE SCALE GENOMIC DNA]</scope>
    <source>
        <strain evidence="2">Vaf12</strain>
    </source>
</reference>
<sequence length="83" mass="8746">MAILTGNSKEMEEQARNLSDGELTELAFMNDSPQALKARGELARRSVESGKAMLCWAKVAAWAGIVAAVLAAVAIIITIVTAT</sequence>
<accession>A0A154IA95</accession>
<dbReference type="RefSeq" id="WP_062944729.1">
    <property type="nucleotide sequence ID" value="NZ_CP171844.1"/>
</dbReference>
<comment type="caution">
    <text evidence="2">The sequence shown here is derived from an EMBL/GenBank/DDBJ whole genome shotgun (WGS) entry which is preliminary data.</text>
</comment>
<feature type="transmembrane region" description="Helical" evidence="1">
    <location>
        <begin position="59"/>
        <end position="82"/>
    </location>
</feature>
<keyword evidence="1" id="KW-0472">Membrane</keyword>
<proteinExistence type="predicted"/>
<organism evidence="2">
    <name type="scientific">Rhizobium leguminosarum</name>
    <dbReference type="NCBI Taxonomy" id="384"/>
    <lineage>
        <taxon>Bacteria</taxon>
        <taxon>Pseudomonadati</taxon>
        <taxon>Pseudomonadota</taxon>
        <taxon>Alphaproteobacteria</taxon>
        <taxon>Hyphomicrobiales</taxon>
        <taxon>Rhizobiaceae</taxon>
        <taxon>Rhizobium/Agrobacterium group</taxon>
        <taxon>Rhizobium</taxon>
    </lineage>
</organism>